<reference evidence="2 3" key="1">
    <citation type="submission" date="2024-10" db="EMBL/GenBank/DDBJ databases">
        <title>The Natural Products Discovery Center: Release of the First 8490 Sequenced Strains for Exploring Actinobacteria Biosynthetic Diversity.</title>
        <authorList>
            <person name="Kalkreuter E."/>
            <person name="Kautsar S.A."/>
            <person name="Yang D."/>
            <person name="Bader C.D."/>
            <person name="Teijaro C.N."/>
            <person name="Fluegel L."/>
            <person name="Davis C.M."/>
            <person name="Simpson J.R."/>
            <person name="Lauterbach L."/>
            <person name="Steele A.D."/>
            <person name="Gui C."/>
            <person name="Meng S."/>
            <person name="Li G."/>
            <person name="Viehrig K."/>
            <person name="Ye F."/>
            <person name="Su P."/>
            <person name="Kiefer A.F."/>
            <person name="Nichols A."/>
            <person name="Cepeda A.J."/>
            <person name="Yan W."/>
            <person name="Fan B."/>
            <person name="Jiang Y."/>
            <person name="Adhikari A."/>
            <person name="Zheng C.-J."/>
            <person name="Schuster L."/>
            <person name="Cowan T.M."/>
            <person name="Smanski M.J."/>
            <person name="Chevrette M.G."/>
            <person name="De Carvalho L.P.S."/>
            <person name="Shen B."/>
        </authorList>
    </citation>
    <scope>NUCLEOTIDE SEQUENCE [LARGE SCALE GENOMIC DNA]</scope>
    <source>
        <strain evidence="2 3">NPDC048320</strain>
    </source>
</reference>
<evidence type="ECO:0000259" key="1">
    <source>
        <dbReference type="Pfam" id="PF08240"/>
    </source>
</evidence>
<protein>
    <submittedName>
        <fullName evidence="2">Alcohol dehydrogenase catalytic domain-containing protein</fullName>
    </submittedName>
</protein>
<evidence type="ECO:0000313" key="3">
    <source>
        <dbReference type="Proteomes" id="UP001604267"/>
    </source>
</evidence>
<evidence type="ECO:0000313" key="2">
    <source>
        <dbReference type="EMBL" id="MFG3013983.1"/>
    </source>
</evidence>
<sequence>MAAAARAAGTRLLCANCRRGRENYCLQLGGQGAGRAGGHDGGMAEYLLVPAARYLVT</sequence>
<accession>A0ABW7B9V6</accession>
<gene>
    <name evidence="2" type="ORF">ACGFZB_26865</name>
</gene>
<dbReference type="SUPFAM" id="SSF50129">
    <property type="entry name" value="GroES-like"/>
    <property type="match status" value="1"/>
</dbReference>
<dbReference type="Pfam" id="PF08240">
    <property type="entry name" value="ADH_N"/>
    <property type="match status" value="1"/>
</dbReference>
<dbReference type="Gene3D" id="3.90.180.10">
    <property type="entry name" value="Medium-chain alcohol dehydrogenases, catalytic domain"/>
    <property type="match status" value="1"/>
</dbReference>
<dbReference type="RefSeq" id="WP_392820105.1">
    <property type="nucleotide sequence ID" value="NZ_JBICYV010000013.1"/>
</dbReference>
<comment type="caution">
    <text evidence="2">The sequence shown here is derived from an EMBL/GenBank/DDBJ whole genome shotgun (WGS) entry which is preliminary data.</text>
</comment>
<dbReference type="Proteomes" id="UP001604267">
    <property type="component" value="Unassembled WGS sequence"/>
</dbReference>
<name>A0ABW7B9V6_9ACTN</name>
<dbReference type="InterPro" id="IPR013154">
    <property type="entry name" value="ADH-like_N"/>
</dbReference>
<keyword evidence="3" id="KW-1185">Reference proteome</keyword>
<proteinExistence type="predicted"/>
<dbReference type="EMBL" id="JBICYV010000013">
    <property type="protein sequence ID" value="MFG3013983.1"/>
    <property type="molecule type" value="Genomic_DNA"/>
</dbReference>
<feature type="domain" description="Alcohol dehydrogenase-like N-terminal" evidence="1">
    <location>
        <begin position="9"/>
        <end position="53"/>
    </location>
</feature>
<organism evidence="2 3">
    <name type="scientific">Streptomyces cinerochromogenes</name>
    <dbReference type="NCBI Taxonomy" id="66422"/>
    <lineage>
        <taxon>Bacteria</taxon>
        <taxon>Bacillati</taxon>
        <taxon>Actinomycetota</taxon>
        <taxon>Actinomycetes</taxon>
        <taxon>Kitasatosporales</taxon>
        <taxon>Streptomycetaceae</taxon>
        <taxon>Streptomyces</taxon>
    </lineage>
</organism>
<dbReference type="InterPro" id="IPR011032">
    <property type="entry name" value="GroES-like_sf"/>
</dbReference>